<dbReference type="PANTHER" id="PTHR22550">
    <property type="entry name" value="SPORE GERMINATION PROTEIN"/>
    <property type="match status" value="1"/>
</dbReference>
<organism evidence="5 6">
    <name type="scientific">Cohnella cellulosilytica</name>
    <dbReference type="NCBI Taxonomy" id="986710"/>
    <lineage>
        <taxon>Bacteria</taxon>
        <taxon>Bacillati</taxon>
        <taxon>Bacillota</taxon>
        <taxon>Bacilli</taxon>
        <taxon>Bacillales</taxon>
        <taxon>Paenibacillaceae</taxon>
        <taxon>Cohnella</taxon>
    </lineage>
</organism>
<evidence type="ECO:0000256" key="2">
    <source>
        <dbReference type="ARBA" id="ARBA00023136"/>
    </source>
</evidence>
<keyword evidence="4" id="KW-1133">Transmembrane helix</keyword>
<feature type="transmembrane region" description="Helical" evidence="4">
    <location>
        <begin position="327"/>
        <end position="346"/>
    </location>
</feature>
<comment type="caution">
    <text evidence="5">The sequence shown here is derived from an EMBL/GenBank/DDBJ whole genome shotgun (WGS) entry which is preliminary data.</text>
</comment>
<feature type="region of interest" description="Disordered" evidence="3">
    <location>
        <begin position="1"/>
        <end position="39"/>
    </location>
</feature>
<dbReference type="EMBL" id="JBHTAI010000018">
    <property type="protein sequence ID" value="MFC7151699.1"/>
    <property type="molecule type" value="Genomic_DNA"/>
</dbReference>
<accession>A0ABW2FIE4</accession>
<keyword evidence="2 4" id="KW-0472">Membrane</keyword>
<dbReference type="Pfam" id="PF03323">
    <property type="entry name" value="GerA"/>
    <property type="match status" value="1"/>
</dbReference>
<name>A0ABW2FIE4_9BACL</name>
<comment type="similarity">
    <text evidence="1">Belongs to the GerABKA family.</text>
</comment>
<feature type="compositionally biased region" description="Basic and acidic residues" evidence="3">
    <location>
        <begin position="1"/>
        <end position="25"/>
    </location>
</feature>
<reference evidence="6" key="1">
    <citation type="journal article" date="2019" name="Int. J. Syst. Evol. Microbiol.">
        <title>The Global Catalogue of Microorganisms (GCM) 10K type strain sequencing project: providing services to taxonomists for standard genome sequencing and annotation.</title>
        <authorList>
            <consortium name="The Broad Institute Genomics Platform"/>
            <consortium name="The Broad Institute Genome Sequencing Center for Infectious Disease"/>
            <person name="Wu L."/>
            <person name="Ma J."/>
        </authorList>
    </citation>
    <scope>NUCLEOTIDE SEQUENCE [LARGE SCALE GENOMIC DNA]</scope>
    <source>
        <strain evidence="6">KCTC 12907</strain>
    </source>
</reference>
<dbReference type="InterPro" id="IPR050768">
    <property type="entry name" value="UPF0353/GerABKA_families"/>
</dbReference>
<dbReference type="PANTHER" id="PTHR22550:SF5">
    <property type="entry name" value="LEUCINE ZIPPER PROTEIN 4"/>
    <property type="match status" value="1"/>
</dbReference>
<gene>
    <name evidence="5" type="ORF">ACFQMJ_24435</name>
</gene>
<dbReference type="InterPro" id="IPR004995">
    <property type="entry name" value="Spore_Ger"/>
</dbReference>
<feature type="transmembrane region" description="Helical" evidence="4">
    <location>
        <begin position="405"/>
        <end position="430"/>
    </location>
</feature>
<protein>
    <submittedName>
        <fullName evidence="5">Spore germination protein</fullName>
    </submittedName>
</protein>
<feature type="transmembrane region" description="Helical" evidence="4">
    <location>
        <begin position="285"/>
        <end position="306"/>
    </location>
</feature>
<evidence type="ECO:0000313" key="6">
    <source>
        <dbReference type="Proteomes" id="UP001596378"/>
    </source>
</evidence>
<keyword evidence="6" id="KW-1185">Reference proteome</keyword>
<evidence type="ECO:0000313" key="5">
    <source>
        <dbReference type="EMBL" id="MFC7151699.1"/>
    </source>
</evidence>
<keyword evidence="4" id="KW-0812">Transmembrane</keyword>
<evidence type="ECO:0000256" key="3">
    <source>
        <dbReference type="SAM" id="MobiDB-lite"/>
    </source>
</evidence>
<sequence>MDQLKSGDTEDQSGRGEKDRLKSGDTENQSGTGEEDRLYEELELNIERLSKDTGNSPDIRRRSIKLAFPGTESLEAAILFTDGLADSQAMLDSLLRENVPPAHGVFGAADMLDYLTDSVIGEASVDRIGTFPELYEHLLSGDSILLLKGSAVALAVGTRKPKARGVEEPTVQAVVRGPREGFTEVLSWNTAMIRRKIKNPRLWFEKRTIGQVTKTEVVLAYIEGLVSLEVLTELREKLDKIDTDSILESNFIEERIVDRKLALFPTVFNSERPDVVAAQIMEGRVAILVDGTPFALVVPALFVQFFQSSEDYYQGPIFSSLIRMLRVLAFFLTLLTPSAYIAITTFHQELLPTTLLYNLASQREGVPFPAFVEALLMEITFEIIREASVRMPRTIGQSISIVGTLVIGQAAVQAGLVTAAMVIVVSITAISNFVMPAFNLGIAARITRFFLMGLAATFGLFGLFLGTIVIVVRLCSMQSFGVPYMSPMAPLNLSEQKDTLLRVPLSWMKRRPEEIQKRNLVRQK</sequence>
<dbReference type="Proteomes" id="UP001596378">
    <property type="component" value="Unassembled WGS sequence"/>
</dbReference>
<feature type="transmembrane region" description="Helical" evidence="4">
    <location>
        <begin position="450"/>
        <end position="475"/>
    </location>
</feature>
<dbReference type="RefSeq" id="WP_378052399.1">
    <property type="nucleotide sequence ID" value="NZ_JBHMDN010000048.1"/>
</dbReference>
<evidence type="ECO:0000256" key="4">
    <source>
        <dbReference type="SAM" id="Phobius"/>
    </source>
</evidence>
<proteinExistence type="inferred from homology"/>
<evidence type="ECO:0000256" key="1">
    <source>
        <dbReference type="ARBA" id="ARBA00005278"/>
    </source>
</evidence>
<dbReference type="PIRSF" id="PIRSF005690">
    <property type="entry name" value="GerBA"/>
    <property type="match status" value="1"/>
</dbReference>